<evidence type="ECO:0000256" key="3">
    <source>
        <dbReference type="ARBA" id="ARBA00022737"/>
    </source>
</evidence>
<keyword evidence="5" id="KW-0325">Glycoprotein</keyword>
<dbReference type="SUPFAM" id="SSF57625">
    <property type="entry name" value="Invertebrate chitin-binding proteins"/>
    <property type="match status" value="2"/>
</dbReference>
<evidence type="ECO:0000256" key="1">
    <source>
        <dbReference type="ARBA" id="ARBA00022669"/>
    </source>
</evidence>
<keyword evidence="1" id="KW-0147">Chitin-binding</keyword>
<keyword evidence="4" id="KW-1015">Disulfide bond</keyword>
<feature type="domain" description="Chitin-binding type-2" evidence="8">
    <location>
        <begin position="147"/>
        <end position="206"/>
    </location>
</feature>
<dbReference type="Pfam" id="PF01607">
    <property type="entry name" value="CBM_14"/>
    <property type="match status" value="2"/>
</dbReference>
<dbReference type="PROSITE" id="PS50940">
    <property type="entry name" value="CHIT_BIND_II"/>
    <property type="match status" value="2"/>
</dbReference>
<dbReference type="Gene3D" id="2.170.140.10">
    <property type="entry name" value="Chitin binding domain"/>
    <property type="match status" value="2"/>
</dbReference>
<accession>A0ABM1M6B6</accession>
<evidence type="ECO:0000313" key="10">
    <source>
        <dbReference type="RefSeq" id="XP_017770116.1"/>
    </source>
</evidence>
<keyword evidence="2 7" id="KW-0732">Signal</keyword>
<dbReference type="GeneID" id="108557915"/>
<feature type="signal peptide" evidence="7">
    <location>
        <begin position="1"/>
        <end position="17"/>
    </location>
</feature>
<feature type="compositionally biased region" description="Low complexity" evidence="6">
    <location>
        <begin position="96"/>
        <end position="140"/>
    </location>
</feature>
<proteinExistence type="predicted"/>
<dbReference type="InterPro" id="IPR051940">
    <property type="entry name" value="Chitin_bind-dev_reg"/>
</dbReference>
<evidence type="ECO:0000256" key="5">
    <source>
        <dbReference type="ARBA" id="ARBA00023180"/>
    </source>
</evidence>
<evidence type="ECO:0000313" key="9">
    <source>
        <dbReference type="Proteomes" id="UP000695000"/>
    </source>
</evidence>
<keyword evidence="3" id="KW-0677">Repeat</keyword>
<feature type="chain" id="PRO_5045074639" evidence="7">
    <location>
        <begin position="18"/>
        <end position="209"/>
    </location>
</feature>
<dbReference type="InterPro" id="IPR002557">
    <property type="entry name" value="Chitin-bd_dom"/>
</dbReference>
<gene>
    <name evidence="10" type="primary">LOC108557915</name>
</gene>
<feature type="region of interest" description="Disordered" evidence="6">
    <location>
        <begin position="88"/>
        <end position="152"/>
    </location>
</feature>
<dbReference type="Proteomes" id="UP000695000">
    <property type="component" value="Unplaced"/>
</dbReference>
<reference evidence="10" key="1">
    <citation type="submission" date="2025-08" db="UniProtKB">
        <authorList>
            <consortium name="RefSeq"/>
        </authorList>
    </citation>
    <scope>IDENTIFICATION</scope>
    <source>
        <tissue evidence="10">Whole Larva</tissue>
    </source>
</reference>
<dbReference type="SMART" id="SM00494">
    <property type="entry name" value="ChtBD2"/>
    <property type="match status" value="2"/>
</dbReference>
<name>A0ABM1M6B6_NICVS</name>
<protein>
    <submittedName>
        <fullName evidence="10">Endochitinase-like</fullName>
    </submittedName>
</protein>
<organism evidence="9 10">
    <name type="scientific">Nicrophorus vespilloides</name>
    <name type="common">Boreal carrion beetle</name>
    <dbReference type="NCBI Taxonomy" id="110193"/>
    <lineage>
        <taxon>Eukaryota</taxon>
        <taxon>Metazoa</taxon>
        <taxon>Ecdysozoa</taxon>
        <taxon>Arthropoda</taxon>
        <taxon>Hexapoda</taxon>
        <taxon>Insecta</taxon>
        <taxon>Pterygota</taxon>
        <taxon>Neoptera</taxon>
        <taxon>Endopterygota</taxon>
        <taxon>Coleoptera</taxon>
        <taxon>Polyphaga</taxon>
        <taxon>Staphyliniformia</taxon>
        <taxon>Silphidae</taxon>
        <taxon>Nicrophorinae</taxon>
        <taxon>Nicrophorus</taxon>
    </lineage>
</organism>
<dbReference type="InterPro" id="IPR036508">
    <property type="entry name" value="Chitin-bd_dom_sf"/>
</dbReference>
<feature type="domain" description="Chitin-binding type-2" evidence="8">
    <location>
        <begin position="19"/>
        <end position="73"/>
    </location>
</feature>
<evidence type="ECO:0000256" key="7">
    <source>
        <dbReference type="SAM" id="SignalP"/>
    </source>
</evidence>
<evidence type="ECO:0000256" key="4">
    <source>
        <dbReference type="ARBA" id="ARBA00023157"/>
    </source>
</evidence>
<keyword evidence="9" id="KW-1185">Reference proteome</keyword>
<dbReference type="PANTHER" id="PTHR23301">
    <property type="entry name" value="CHITIN BINDING PERITROPHIN-A"/>
    <property type="match status" value="1"/>
</dbReference>
<dbReference type="PANTHER" id="PTHR23301:SF0">
    <property type="entry name" value="CHITIN-BINDING TYPE-2 DOMAIN-CONTAINING PROTEIN-RELATED"/>
    <property type="match status" value="1"/>
</dbReference>
<sequence length="209" mass="23386">MIKGIIIILACMQAIYAFQPECENHAYGIGANSCTRFYVCVMSRIVKMECPDQKHFDVKLGKCVLPEESDCQAKADFIGEWPEFPEFPHFPHNPHKPTTSRPTTSKPTTVKPITVQPTTTKQTSTEPTTIHPTTTEVSTTQSKPENGVKCPTENGPVPVFHRHQTDCTKYYICDWGHPFMMDCPAGLHFNADLNVCDWPANANCLVTVN</sequence>
<dbReference type="RefSeq" id="XP_017770116.1">
    <property type="nucleotide sequence ID" value="XM_017914627.1"/>
</dbReference>
<evidence type="ECO:0000259" key="8">
    <source>
        <dbReference type="PROSITE" id="PS50940"/>
    </source>
</evidence>
<evidence type="ECO:0000256" key="6">
    <source>
        <dbReference type="SAM" id="MobiDB-lite"/>
    </source>
</evidence>
<evidence type="ECO:0000256" key="2">
    <source>
        <dbReference type="ARBA" id="ARBA00022729"/>
    </source>
</evidence>